<name>A0A037ZLP3_9RHOB</name>
<keyword evidence="7" id="KW-1185">Reference proteome</keyword>
<accession>A0A037ZLP3</accession>
<keyword evidence="2" id="KW-0645">Protease</keyword>
<dbReference type="PANTHER" id="PTHR47359">
    <property type="entry name" value="PEPTIDOGLYCAN DL-ENDOPEPTIDASE CWLO"/>
    <property type="match status" value="1"/>
</dbReference>
<proteinExistence type="inferred from homology"/>
<comment type="caution">
    <text evidence="6">The sequence shown here is derived from an EMBL/GenBank/DDBJ whole genome shotgun (WGS) entry which is preliminary data.</text>
</comment>
<dbReference type="InterPro" id="IPR038765">
    <property type="entry name" value="Papain-like_cys_pep_sf"/>
</dbReference>
<dbReference type="Gene3D" id="3.90.1720.10">
    <property type="entry name" value="endopeptidase domain like (from Nostoc punctiforme)"/>
    <property type="match status" value="1"/>
</dbReference>
<dbReference type="AlphaFoldDB" id="A0A037ZLP3"/>
<evidence type="ECO:0000313" key="7">
    <source>
        <dbReference type="Proteomes" id="UP000026249"/>
    </source>
</evidence>
<dbReference type="InterPro" id="IPR000064">
    <property type="entry name" value="NLP_P60_dom"/>
</dbReference>
<dbReference type="STRING" id="1454373.ACMU_00550"/>
<sequence length="246" mass="26427">MRASITVSVANLCDTPNGRRERQLMLGEIVEVGASRDGWAQVAAAKDGYGGWVQDTVLGPPFDATHRVSVLASHLYPRPDMKSGNETWVSFGSRMRVVSADGNFFETHDGRYIPKPHLRPLNAPFADPVTVAQMFFGVPYLWGGNSAMGIDCSGLVQAALVAAGIDCPGDSGPQENALGTPLALGSKPQRGDLLFWKGHVAIAVDHDTLIHANAHHMAVAYERIPDAIQRIESQGDGPVTAHKRLI</sequence>
<dbReference type="Pfam" id="PF18348">
    <property type="entry name" value="SH3_16"/>
    <property type="match status" value="1"/>
</dbReference>
<reference evidence="6 7" key="1">
    <citation type="submission" date="2014-03" db="EMBL/GenBank/DDBJ databases">
        <title>Draft Genome Sequence of Actibacterium mucosum KCTC 23349, a Marine Alphaproteobacterium with Complex Ionic Requirements Isolated from Mediterranean Seawater at Malvarrosa Beach, Valencia, Spain.</title>
        <authorList>
            <person name="Arahal D.R."/>
            <person name="Shao Z."/>
            <person name="Lai Q."/>
            <person name="Pujalte M.J."/>
        </authorList>
    </citation>
    <scope>NUCLEOTIDE SEQUENCE [LARGE SCALE GENOMIC DNA]</scope>
    <source>
        <strain evidence="6 7">KCTC 23349</strain>
    </source>
</reference>
<gene>
    <name evidence="6" type="ORF">ACMU_00550</name>
</gene>
<dbReference type="SUPFAM" id="SSF54001">
    <property type="entry name" value="Cysteine proteinases"/>
    <property type="match status" value="1"/>
</dbReference>
<comment type="similarity">
    <text evidence="1">Belongs to the peptidase C40 family.</text>
</comment>
<dbReference type="Proteomes" id="UP000026249">
    <property type="component" value="Unassembled WGS sequence"/>
</dbReference>
<protein>
    <recommendedName>
        <fullName evidence="5">NlpC/P60 domain-containing protein</fullName>
    </recommendedName>
</protein>
<evidence type="ECO:0000256" key="3">
    <source>
        <dbReference type="ARBA" id="ARBA00022801"/>
    </source>
</evidence>
<dbReference type="Gene3D" id="2.30.30.40">
    <property type="entry name" value="SH3 Domains"/>
    <property type="match status" value="1"/>
</dbReference>
<dbReference type="InterPro" id="IPR051794">
    <property type="entry name" value="PG_Endopeptidase_C40"/>
</dbReference>
<dbReference type="Pfam" id="PF00877">
    <property type="entry name" value="NLPC_P60"/>
    <property type="match status" value="1"/>
</dbReference>
<organism evidence="6 7">
    <name type="scientific">Actibacterium mucosum KCTC 23349</name>
    <dbReference type="NCBI Taxonomy" id="1454373"/>
    <lineage>
        <taxon>Bacteria</taxon>
        <taxon>Pseudomonadati</taxon>
        <taxon>Pseudomonadota</taxon>
        <taxon>Alphaproteobacteria</taxon>
        <taxon>Rhodobacterales</taxon>
        <taxon>Roseobacteraceae</taxon>
        <taxon>Actibacterium</taxon>
    </lineage>
</organism>
<keyword evidence="4" id="KW-0788">Thiol protease</keyword>
<dbReference type="PANTHER" id="PTHR47359:SF3">
    <property type="entry name" value="NLP_P60 DOMAIN-CONTAINING PROTEIN-RELATED"/>
    <property type="match status" value="1"/>
</dbReference>
<evidence type="ECO:0000259" key="5">
    <source>
        <dbReference type="PROSITE" id="PS51935"/>
    </source>
</evidence>
<evidence type="ECO:0000313" key="6">
    <source>
        <dbReference type="EMBL" id="KAJ57014.1"/>
    </source>
</evidence>
<dbReference type="PROSITE" id="PS51935">
    <property type="entry name" value="NLPC_P60"/>
    <property type="match status" value="1"/>
</dbReference>
<feature type="domain" description="NlpC/P60" evidence="5">
    <location>
        <begin position="122"/>
        <end position="246"/>
    </location>
</feature>
<dbReference type="InterPro" id="IPR041382">
    <property type="entry name" value="SH3_16"/>
</dbReference>
<keyword evidence="3" id="KW-0378">Hydrolase</keyword>
<dbReference type="GO" id="GO:0006508">
    <property type="term" value="P:proteolysis"/>
    <property type="evidence" value="ECO:0007669"/>
    <property type="project" value="UniProtKB-KW"/>
</dbReference>
<evidence type="ECO:0000256" key="4">
    <source>
        <dbReference type="ARBA" id="ARBA00022807"/>
    </source>
</evidence>
<dbReference type="GO" id="GO:0008234">
    <property type="term" value="F:cysteine-type peptidase activity"/>
    <property type="evidence" value="ECO:0007669"/>
    <property type="project" value="UniProtKB-KW"/>
</dbReference>
<dbReference type="EMBL" id="JFKE01000001">
    <property type="protein sequence ID" value="KAJ57014.1"/>
    <property type="molecule type" value="Genomic_DNA"/>
</dbReference>
<evidence type="ECO:0000256" key="1">
    <source>
        <dbReference type="ARBA" id="ARBA00007074"/>
    </source>
</evidence>
<evidence type="ECO:0000256" key="2">
    <source>
        <dbReference type="ARBA" id="ARBA00022670"/>
    </source>
</evidence>